<accession>A0ABP5IDN4</accession>
<sequence length="294" mass="31924">MGKKSKKSREEIIAKRLAKAQAGAWVPRPFEGLPFEADLICLRELVPAATATVRLTEEHGGHEVVLASLLPAAWQALHRADGVLMAGLQVPFSSADPSRDLAAAILEVAAGEPGTYVEANSQPGEGPRLQDVLDLSAPFDITLHETFDYWVPEDESLRDEDVVAALAQANESISPTEKLVSAPSAYWTNMSGRVYVRWAQTQPEEKVLNGLARLHAKGENDLGTEGGKYLGCFRAHGIVVPVWEFPPATQPDDLEEGLASFAARFDEAVSAETALDYEERRAKAGVVSRQLTIR</sequence>
<comment type="caution">
    <text evidence="2">The sequence shown here is derived from an EMBL/GenBank/DDBJ whole genome shotgun (WGS) entry which is preliminary data.</text>
</comment>
<evidence type="ECO:0000313" key="2">
    <source>
        <dbReference type="EMBL" id="GAA2096744.1"/>
    </source>
</evidence>
<reference evidence="3" key="1">
    <citation type="journal article" date="2019" name="Int. J. Syst. Evol. Microbiol.">
        <title>The Global Catalogue of Microorganisms (GCM) 10K type strain sequencing project: providing services to taxonomists for standard genome sequencing and annotation.</title>
        <authorList>
            <consortium name="The Broad Institute Genomics Platform"/>
            <consortium name="The Broad Institute Genome Sequencing Center for Infectious Disease"/>
            <person name="Wu L."/>
            <person name="Ma J."/>
        </authorList>
    </citation>
    <scope>NUCLEOTIDE SEQUENCE [LARGE SCALE GENOMIC DNA]</scope>
    <source>
        <strain evidence="3">JCM 15900</strain>
    </source>
</reference>
<dbReference type="Proteomes" id="UP001500984">
    <property type="component" value="Unassembled WGS sequence"/>
</dbReference>
<dbReference type="InterPro" id="IPR045970">
    <property type="entry name" value="DUF5926"/>
</dbReference>
<evidence type="ECO:0000313" key="3">
    <source>
        <dbReference type="Proteomes" id="UP001500984"/>
    </source>
</evidence>
<evidence type="ECO:0000259" key="1">
    <source>
        <dbReference type="Pfam" id="PF19348"/>
    </source>
</evidence>
<keyword evidence="3" id="KW-1185">Reference proteome</keyword>
<proteinExistence type="predicted"/>
<dbReference type="EMBL" id="BAAAPZ010000006">
    <property type="protein sequence ID" value="GAA2096744.1"/>
    <property type="molecule type" value="Genomic_DNA"/>
</dbReference>
<feature type="domain" description="DUF5926" evidence="1">
    <location>
        <begin position="29"/>
        <end position="294"/>
    </location>
</feature>
<protein>
    <submittedName>
        <fullName evidence="2">DUF5926 family protein</fullName>
    </submittedName>
</protein>
<dbReference type="Pfam" id="PF19348">
    <property type="entry name" value="DUF5926"/>
    <property type="match status" value="1"/>
</dbReference>
<name>A0ABP5IDN4_9MICO</name>
<gene>
    <name evidence="2" type="ORF">GCM10009823_17020</name>
</gene>
<organism evidence="2 3">
    <name type="scientific">Brevibacterium salitolerans</name>
    <dbReference type="NCBI Taxonomy" id="1403566"/>
    <lineage>
        <taxon>Bacteria</taxon>
        <taxon>Bacillati</taxon>
        <taxon>Actinomycetota</taxon>
        <taxon>Actinomycetes</taxon>
        <taxon>Micrococcales</taxon>
        <taxon>Brevibacteriaceae</taxon>
        <taxon>Brevibacterium</taxon>
    </lineage>
</organism>
<dbReference type="RefSeq" id="WP_344336874.1">
    <property type="nucleotide sequence ID" value="NZ_BAAAPZ010000006.1"/>
</dbReference>